<feature type="non-terminal residue" evidence="1">
    <location>
        <position position="587"/>
    </location>
</feature>
<evidence type="ECO:0000313" key="1">
    <source>
        <dbReference type="EMBL" id="KZS19196.1"/>
    </source>
</evidence>
<accession>A0A162PVV2</accession>
<dbReference type="Proteomes" id="UP000076858">
    <property type="component" value="Unassembled WGS sequence"/>
</dbReference>
<comment type="caution">
    <text evidence="1">The sequence shown here is derived from an EMBL/GenBank/DDBJ whole genome shotgun (WGS) entry which is preliminary data.</text>
</comment>
<gene>
    <name evidence="1" type="ORF">APZ42_014447</name>
</gene>
<keyword evidence="2" id="KW-1185">Reference proteome</keyword>
<reference evidence="1 2" key="1">
    <citation type="submission" date="2016-03" db="EMBL/GenBank/DDBJ databases">
        <title>EvidentialGene: Evidence-directed Construction of Genes on Genomes.</title>
        <authorList>
            <person name="Gilbert D.G."/>
            <person name="Choi J.-H."/>
            <person name="Mockaitis K."/>
            <person name="Colbourne J."/>
            <person name="Pfrender M."/>
        </authorList>
    </citation>
    <scope>NUCLEOTIDE SEQUENCE [LARGE SCALE GENOMIC DNA]</scope>
    <source>
        <strain evidence="1 2">Xinb3</strain>
        <tissue evidence="1">Complete organism</tissue>
    </source>
</reference>
<organism evidence="1 2">
    <name type="scientific">Daphnia magna</name>
    <dbReference type="NCBI Taxonomy" id="35525"/>
    <lineage>
        <taxon>Eukaryota</taxon>
        <taxon>Metazoa</taxon>
        <taxon>Ecdysozoa</taxon>
        <taxon>Arthropoda</taxon>
        <taxon>Crustacea</taxon>
        <taxon>Branchiopoda</taxon>
        <taxon>Diplostraca</taxon>
        <taxon>Cladocera</taxon>
        <taxon>Anomopoda</taxon>
        <taxon>Daphniidae</taxon>
        <taxon>Daphnia</taxon>
    </lineage>
</organism>
<evidence type="ECO:0000313" key="2">
    <source>
        <dbReference type="Proteomes" id="UP000076858"/>
    </source>
</evidence>
<name>A0A162PVV2_9CRUS</name>
<sequence length="587" mass="67952">MSESRGKKVDTKQQLSSDLSIGAMFEAKLLTLFCIRALENGYIFELLKERKDLGSRLDDLIFKYQLPGNTSTSQDWQYRYLQAKHRQDTSKMISKEELENDDGKDFSLAKYFRAFCRILRRGDNIQDCIICTTTDFDPNDVVIDTKDCNLPPHQAQADTTATEAAEATKASQPKITLNDITDQDEVILKFESKKTSRYKLKQNEYMQEKMMNEWSNIHVLAKALIACANKEGDSRVRDDSIFFHYHVSLLEEKVIEKIIRNEFQFHDHFKKNDDTLSDGAKQLRQTLTEKGANLENCKFKFPVHQNFEFGQKKEREQIVNKLPLKVTEEDVKTFFNKFIFVVNMPNEAEFKNILQTEDMIKYYPKIECPTQTSYMLDVTKEMASKKDLGYKLKSEDGIRLLLRGITIVSSKYKKELEKEVQFNEDACNKMAIKLSDLLDNKISLIVTPTPKHTAVKVVSSIQKRPEYKENGSFFITKSIDLEDNEDRKRWKNILKLKSEFHRPLIVVCEKDTPELSNYEDLISDSDEQTAKKSKIIIIRDGNAYENGIVTVKDEITYGELNEKFQNAVLEKTITFQGKTLTVGDLVE</sequence>
<dbReference type="AlphaFoldDB" id="A0A162PVV2"/>
<dbReference type="OrthoDB" id="6360771at2759"/>
<proteinExistence type="predicted"/>
<dbReference type="EMBL" id="LRGB01000428">
    <property type="protein sequence ID" value="KZS19196.1"/>
    <property type="molecule type" value="Genomic_DNA"/>
</dbReference>
<protein>
    <submittedName>
        <fullName evidence="1">Uncharacterized protein</fullName>
    </submittedName>
</protein>